<sequence>MYAAERLAKIKRIIREKKRIDVATLSKLLAVSEVTIRRDLLKLEEEGYIVKTYGGAVLQELVDESPKSEMPGFNLDDDPYLAEKEQIGKIAANLVQDYQIIFLGPGTTCYQIAANLVQKRNLTIVTNNLYVISLLQKSPTIKVIAVGGEVNYGRNCLVGPIAQDCLKHLHTNISFVTVDGINLDRGYTLNDFAVIDIIKTIKFNSDEMVLVADYSKFDKIALTSIGDLKYFNKVITNSRIPAEYKNYFFENCIGVYTTIEIES</sequence>
<evidence type="ECO:0000256" key="2">
    <source>
        <dbReference type="ARBA" id="ARBA00023125"/>
    </source>
</evidence>
<dbReference type="GO" id="GO:0003677">
    <property type="term" value="F:DNA binding"/>
    <property type="evidence" value="ECO:0007669"/>
    <property type="project" value="UniProtKB-KW"/>
</dbReference>
<dbReference type="SUPFAM" id="SSF46785">
    <property type="entry name" value="Winged helix' DNA-binding domain"/>
    <property type="match status" value="1"/>
</dbReference>
<dbReference type="SUPFAM" id="SSF100950">
    <property type="entry name" value="NagB/RpiA/CoA transferase-like"/>
    <property type="match status" value="1"/>
</dbReference>
<dbReference type="InterPro" id="IPR014036">
    <property type="entry name" value="DeoR-like_C"/>
</dbReference>
<dbReference type="InterPro" id="IPR036388">
    <property type="entry name" value="WH-like_DNA-bd_sf"/>
</dbReference>
<dbReference type="Pfam" id="PF00455">
    <property type="entry name" value="DeoRC"/>
    <property type="match status" value="1"/>
</dbReference>
<organism evidence="5 6">
    <name type="scientific">Capillibacterium thermochitinicola</name>
    <dbReference type="NCBI Taxonomy" id="2699427"/>
    <lineage>
        <taxon>Bacteria</taxon>
        <taxon>Bacillati</taxon>
        <taxon>Bacillota</taxon>
        <taxon>Capillibacterium</taxon>
    </lineage>
</organism>
<name>A0A8J6HVW4_9FIRM</name>
<dbReference type="SMART" id="SM00420">
    <property type="entry name" value="HTH_DEOR"/>
    <property type="match status" value="1"/>
</dbReference>
<dbReference type="Pfam" id="PF08220">
    <property type="entry name" value="HTH_DeoR"/>
    <property type="match status" value="1"/>
</dbReference>
<dbReference type="PRINTS" id="PR00037">
    <property type="entry name" value="HTHLACR"/>
</dbReference>
<keyword evidence="6" id="KW-1185">Reference proteome</keyword>
<dbReference type="Proteomes" id="UP000657177">
    <property type="component" value="Unassembled WGS sequence"/>
</dbReference>
<dbReference type="GO" id="GO:0003700">
    <property type="term" value="F:DNA-binding transcription factor activity"/>
    <property type="evidence" value="ECO:0007669"/>
    <property type="project" value="InterPro"/>
</dbReference>
<comment type="caution">
    <text evidence="5">The sequence shown here is derived from an EMBL/GenBank/DDBJ whole genome shotgun (WGS) entry which is preliminary data.</text>
</comment>
<gene>
    <name evidence="5" type="ORF">G5B42_01150</name>
</gene>
<keyword evidence="2" id="KW-0238">DNA-binding</keyword>
<feature type="domain" description="HTH deoR-type" evidence="4">
    <location>
        <begin position="3"/>
        <end position="58"/>
    </location>
</feature>
<dbReference type="PANTHER" id="PTHR30363:SF44">
    <property type="entry name" value="AGA OPERON TRANSCRIPTIONAL REPRESSOR-RELATED"/>
    <property type="match status" value="1"/>
</dbReference>
<evidence type="ECO:0000313" key="6">
    <source>
        <dbReference type="Proteomes" id="UP000657177"/>
    </source>
</evidence>
<dbReference type="RefSeq" id="WP_181338607.1">
    <property type="nucleotide sequence ID" value="NZ_JAAKDE010000002.1"/>
</dbReference>
<keyword evidence="3" id="KW-0804">Transcription</keyword>
<protein>
    <submittedName>
        <fullName evidence="5">DeoR/GlpR transcriptional regulator</fullName>
    </submittedName>
</protein>
<keyword evidence="1" id="KW-0805">Transcription regulation</keyword>
<dbReference type="Gene3D" id="1.10.10.10">
    <property type="entry name" value="Winged helix-like DNA-binding domain superfamily/Winged helix DNA-binding domain"/>
    <property type="match status" value="1"/>
</dbReference>
<reference evidence="5" key="1">
    <citation type="submission" date="2020-06" db="EMBL/GenBank/DDBJ databases">
        <title>Novel chitinolytic bacterium.</title>
        <authorList>
            <person name="Ungkulpasvich U."/>
            <person name="Kosugi A."/>
            <person name="Uke A."/>
        </authorList>
    </citation>
    <scope>NUCLEOTIDE SEQUENCE</scope>
    <source>
        <strain evidence="5">UUS1-1</strain>
    </source>
</reference>
<dbReference type="InterPro" id="IPR037171">
    <property type="entry name" value="NagB/RpiA_transferase-like"/>
</dbReference>
<proteinExistence type="predicted"/>
<dbReference type="AlphaFoldDB" id="A0A8J6HVW4"/>
<evidence type="ECO:0000256" key="1">
    <source>
        <dbReference type="ARBA" id="ARBA00023015"/>
    </source>
</evidence>
<evidence type="ECO:0000259" key="4">
    <source>
        <dbReference type="PROSITE" id="PS51000"/>
    </source>
</evidence>
<dbReference type="PROSITE" id="PS51000">
    <property type="entry name" value="HTH_DEOR_2"/>
    <property type="match status" value="1"/>
</dbReference>
<dbReference type="InterPro" id="IPR036390">
    <property type="entry name" value="WH_DNA-bd_sf"/>
</dbReference>
<dbReference type="PROSITE" id="PS00894">
    <property type="entry name" value="HTH_DEOR_1"/>
    <property type="match status" value="1"/>
</dbReference>
<dbReference type="InterPro" id="IPR050313">
    <property type="entry name" value="Carb_Metab_HTH_regulators"/>
</dbReference>
<evidence type="ECO:0000256" key="3">
    <source>
        <dbReference type="ARBA" id="ARBA00023163"/>
    </source>
</evidence>
<dbReference type="PANTHER" id="PTHR30363">
    <property type="entry name" value="HTH-TYPE TRANSCRIPTIONAL REGULATOR SRLR-RELATED"/>
    <property type="match status" value="1"/>
</dbReference>
<dbReference type="EMBL" id="JAAKDE010000002">
    <property type="protein sequence ID" value="MBA2132162.1"/>
    <property type="molecule type" value="Genomic_DNA"/>
</dbReference>
<dbReference type="InterPro" id="IPR018356">
    <property type="entry name" value="Tscrpt_reg_HTH_DeoR_CS"/>
</dbReference>
<evidence type="ECO:0000313" key="5">
    <source>
        <dbReference type="EMBL" id="MBA2132162.1"/>
    </source>
</evidence>
<dbReference type="InterPro" id="IPR001034">
    <property type="entry name" value="DeoR_HTH"/>
</dbReference>
<dbReference type="SMART" id="SM01134">
    <property type="entry name" value="DeoRC"/>
    <property type="match status" value="1"/>
</dbReference>
<dbReference type="Gene3D" id="3.40.50.1360">
    <property type="match status" value="1"/>
</dbReference>
<accession>A0A8J6HVW4</accession>